<proteinExistence type="predicted"/>
<evidence type="ECO:0000259" key="1">
    <source>
        <dbReference type="Pfam" id="PF01208"/>
    </source>
</evidence>
<dbReference type="EMBL" id="LRRQ01000170">
    <property type="protein sequence ID" value="OAM87485.1"/>
    <property type="molecule type" value="Genomic_DNA"/>
</dbReference>
<dbReference type="AlphaFoldDB" id="A0A178IEB6"/>
<comment type="caution">
    <text evidence="2">The sequence shown here is derived from an EMBL/GenBank/DDBJ whole genome shotgun (WGS) entry which is preliminary data.</text>
</comment>
<evidence type="ECO:0000313" key="3">
    <source>
        <dbReference type="Proteomes" id="UP000078486"/>
    </source>
</evidence>
<dbReference type="Gene3D" id="3.20.20.210">
    <property type="match status" value="1"/>
</dbReference>
<dbReference type="RefSeq" id="WP_068772564.1">
    <property type="nucleotide sequence ID" value="NZ_CP109796.1"/>
</dbReference>
<dbReference type="GO" id="GO:0004853">
    <property type="term" value="F:uroporphyrinogen decarboxylase activity"/>
    <property type="evidence" value="ECO:0007669"/>
    <property type="project" value="InterPro"/>
</dbReference>
<dbReference type="InterPro" id="IPR038071">
    <property type="entry name" value="UROD/MetE-like_sf"/>
</dbReference>
<dbReference type="PANTHER" id="PTHR47099:SF1">
    <property type="entry name" value="METHYLCOBAMIDE:COM METHYLTRANSFERASE MTBA"/>
    <property type="match status" value="1"/>
</dbReference>
<dbReference type="PANTHER" id="PTHR47099">
    <property type="entry name" value="METHYLCOBAMIDE:COM METHYLTRANSFERASE MTBA"/>
    <property type="match status" value="1"/>
</dbReference>
<name>A0A178IEB6_9BACT</name>
<dbReference type="GO" id="GO:0006779">
    <property type="term" value="P:porphyrin-containing compound biosynthetic process"/>
    <property type="evidence" value="ECO:0007669"/>
    <property type="project" value="InterPro"/>
</dbReference>
<dbReference type="Proteomes" id="UP000078486">
    <property type="component" value="Unassembled WGS sequence"/>
</dbReference>
<dbReference type="CDD" id="cd03465">
    <property type="entry name" value="URO-D_like"/>
    <property type="match status" value="1"/>
</dbReference>
<keyword evidence="3" id="KW-1185">Reference proteome</keyword>
<dbReference type="InterPro" id="IPR000257">
    <property type="entry name" value="Uroporphyrinogen_deCOase"/>
</dbReference>
<dbReference type="STRING" id="1184151.AW736_22600"/>
<evidence type="ECO:0000313" key="2">
    <source>
        <dbReference type="EMBL" id="OAM87485.1"/>
    </source>
</evidence>
<feature type="domain" description="Uroporphyrinogen decarboxylase (URO-D)" evidence="1">
    <location>
        <begin position="2"/>
        <end position="327"/>
    </location>
</feature>
<dbReference type="InterPro" id="IPR052024">
    <property type="entry name" value="Methanogen_methyltrans"/>
</dbReference>
<dbReference type="Pfam" id="PF01208">
    <property type="entry name" value="URO-D"/>
    <property type="match status" value="1"/>
</dbReference>
<sequence length="332" mass="36668">MTPRERYFAVLQGRRPDILPRLPILMQFAAEHIGSHYDAFASDYRVLAESNLRCAEEFGIDQLNTMSDPYRETQGYGAKIIYPRDGVPYCEKHPLEDDPDFTRLPRPDPLKAERMLDRINAVREYKRRAGDRYSIMGWVEGPAAEAGDLRTVSNFFMDLLDDEDYARALMEHCVDVAVEFARPQVEAGADTIGIGDAVASQVSAATYENLILPLEKKLVDALHAMGVFVRMHICGNITHILPGLATLGLDVIDIDHMVDLAEARRILGPKIVLGGNINPVAGVMNSTPDAIRAASLRCYEIAGAPFMVNAGCEIPPPTPPENLRALCAPIKP</sequence>
<dbReference type="SUPFAM" id="SSF51726">
    <property type="entry name" value="UROD/MetE-like"/>
    <property type="match status" value="1"/>
</dbReference>
<gene>
    <name evidence="2" type="ORF">AW736_22600</name>
</gene>
<accession>A0A178IEB6</accession>
<dbReference type="OrthoDB" id="9780425at2"/>
<protein>
    <recommendedName>
        <fullName evidence="1">Uroporphyrinogen decarboxylase (URO-D) domain-containing protein</fullName>
    </recommendedName>
</protein>
<reference evidence="2 3" key="1">
    <citation type="submission" date="2016-01" db="EMBL/GenBank/DDBJ databases">
        <title>High potential of lignocellulose degradation of a new Verrucomicrobia species.</title>
        <authorList>
            <person name="Wang Y."/>
            <person name="Shi Y."/>
            <person name="Qiu Z."/>
            <person name="Liu S."/>
            <person name="Yang H."/>
        </authorList>
    </citation>
    <scope>NUCLEOTIDE SEQUENCE [LARGE SCALE GENOMIC DNA]</scope>
    <source>
        <strain evidence="2 3">TSB47</strain>
    </source>
</reference>
<organism evidence="2 3">
    <name type="scientific">Termitidicoccus mucosus</name>
    <dbReference type="NCBI Taxonomy" id="1184151"/>
    <lineage>
        <taxon>Bacteria</taxon>
        <taxon>Pseudomonadati</taxon>
        <taxon>Verrucomicrobiota</taxon>
        <taxon>Opitutia</taxon>
        <taxon>Opitutales</taxon>
        <taxon>Opitutaceae</taxon>
        <taxon>Termitidicoccus</taxon>
    </lineage>
</organism>